<gene>
    <name evidence="1" type="ORF">AVEN_68098_1</name>
</gene>
<name>A0A4Y2IZS5_ARAVE</name>
<dbReference type="Proteomes" id="UP000499080">
    <property type="component" value="Unassembled WGS sequence"/>
</dbReference>
<evidence type="ECO:0000313" key="2">
    <source>
        <dbReference type="Proteomes" id="UP000499080"/>
    </source>
</evidence>
<comment type="caution">
    <text evidence="1">The sequence shown here is derived from an EMBL/GenBank/DDBJ whole genome shotgun (WGS) entry which is preliminary data.</text>
</comment>
<evidence type="ECO:0000313" key="1">
    <source>
        <dbReference type="EMBL" id="GBM82948.1"/>
    </source>
</evidence>
<proteinExistence type="predicted"/>
<reference evidence="1 2" key="1">
    <citation type="journal article" date="2019" name="Sci. Rep.">
        <title>Orb-weaving spider Araneus ventricosus genome elucidates the spidroin gene catalogue.</title>
        <authorList>
            <person name="Kono N."/>
            <person name="Nakamura H."/>
            <person name="Ohtoshi R."/>
            <person name="Moran D.A.P."/>
            <person name="Shinohara A."/>
            <person name="Yoshida Y."/>
            <person name="Fujiwara M."/>
            <person name="Mori M."/>
            <person name="Tomita M."/>
            <person name="Arakawa K."/>
        </authorList>
    </citation>
    <scope>NUCLEOTIDE SEQUENCE [LARGE SCALE GENOMIC DNA]</scope>
</reference>
<protein>
    <submittedName>
        <fullName evidence="1">Uncharacterized protein</fullName>
    </submittedName>
</protein>
<keyword evidence="2" id="KW-1185">Reference proteome</keyword>
<dbReference type="AlphaFoldDB" id="A0A4Y2IZS5"/>
<sequence>MWATCRVPADGAAIASDVTASRAYVPSRLLPRTEDEMERGFSQDQSPPTYSWFSAQLIPFEDLVPGKVKSTSNFASPKGEMKRRYTMLMSAILII</sequence>
<organism evidence="1 2">
    <name type="scientific">Araneus ventricosus</name>
    <name type="common">Orbweaver spider</name>
    <name type="synonym">Epeira ventricosa</name>
    <dbReference type="NCBI Taxonomy" id="182803"/>
    <lineage>
        <taxon>Eukaryota</taxon>
        <taxon>Metazoa</taxon>
        <taxon>Ecdysozoa</taxon>
        <taxon>Arthropoda</taxon>
        <taxon>Chelicerata</taxon>
        <taxon>Arachnida</taxon>
        <taxon>Araneae</taxon>
        <taxon>Araneomorphae</taxon>
        <taxon>Entelegynae</taxon>
        <taxon>Araneoidea</taxon>
        <taxon>Araneidae</taxon>
        <taxon>Araneus</taxon>
    </lineage>
</organism>
<accession>A0A4Y2IZS5</accession>
<dbReference type="EMBL" id="BGPR01003045">
    <property type="protein sequence ID" value="GBM82948.1"/>
    <property type="molecule type" value="Genomic_DNA"/>
</dbReference>